<keyword evidence="5" id="KW-0804">Transcription</keyword>
<evidence type="ECO:0000259" key="8">
    <source>
        <dbReference type="PROSITE" id="PS50110"/>
    </source>
</evidence>
<keyword evidence="2" id="KW-0902">Two-component regulatory system</keyword>
<dbReference type="CDD" id="cd06170">
    <property type="entry name" value="LuxR_C_like"/>
    <property type="match status" value="1"/>
</dbReference>
<dbReference type="PANTHER" id="PTHR44688">
    <property type="entry name" value="DNA-BINDING TRANSCRIPTIONAL ACTIVATOR DEVR_DOSR"/>
    <property type="match status" value="1"/>
</dbReference>
<evidence type="ECO:0000256" key="3">
    <source>
        <dbReference type="ARBA" id="ARBA00023015"/>
    </source>
</evidence>
<keyword evidence="10" id="KW-1185">Reference proteome</keyword>
<dbReference type="PANTHER" id="PTHR44688:SF16">
    <property type="entry name" value="DNA-BINDING TRANSCRIPTIONAL ACTIVATOR DEVR_DOSR"/>
    <property type="match status" value="1"/>
</dbReference>
<evidence type="ECO:0000256" key="6">
    <source>
        <dbReference type="PROSITE-ProRule" id="PRU00169"/>
    </source>
</evidence>
<dbReference type="EMBL" id="JASCXX010000028">
    <property type="protein sequence ID" value="MDI6451111.1"/>
    <property type="molecule type" value="Genomic_DNA"/>
</dbReference>
<evidence type="ECO:0000313" key="9">
    <source>
        <dbReference type="EMBL" id="MDI6451111.1"/>
    </source>
</evidence>
<evidence type="ECO:0000256" key="1">
    <source>
        <dbReference type="ARBA" id="ARBA00022553"/>
    </source>
</evidence>
<dbReference type="InterPro" id="IPR016032">
    <property type="entry name" value="Sig_transdc_resp-reg_C-effctor"/>
</dbReference>
<dbReference type="Pfam" id="PF00196">
    <property type="entry name" value="GerE"/>
    <property type="match status" value="1"/>
</dbReference>
<dbReference type="FunFam" id="3.40.50.2300:FF:000018">
    <property type="entry name" value="DNA-binding transcriptional regulator NtrC"/>
    <property type="match status" value="1"/>
</dbReference>
<dbReference type="SMART" id="SM00448">
    <property type="entry name" value="REC"/>
    <property type="match status" value="1"/>
</dbReference>
<sequence>MENKTLDRVFFVDDEPQVRMVVRKTLERVGVEVTCFGCAEDCLACLDSARCDLLVTDVKMAGKDGIELLKVAKERVPWLPVLVVTGFGDVPLAVKALKLGAADFIEKPLDREGFLRAVQRLLAQTHPAIPGPDHTLTKTEMRILHLILDGKNNREISLTLHRSARTIEVHRSHIMRKLNANNIVELLRQAAVMGLFDMNSPSGSTGADA</sequence>
<dbReference type="GO" id="GO:0006355">
    <property type="term" value="P:regulation of DNA-templated transcription"/>
    <property type="evidence" value="ECO:0007669"/>
    <property type="project" value="InterPro"/>
</dbReference>
<dbReference type="PRINTS" id="PR00038">
    <property type="entry name" value="HTHLUXR"/>
</dbReference>
<protein>
    <submittedName>
        <fullName evidence="9">Response regulator</fullName>
    </submittedName>
</protein>
<dbReference type="Proteomes" id="UP001431776">
    <property type="component" value="Unassembled WGS sequence"/>
</dbReference>
<name>A0AAW6U6D2_9BACT</name>
<dbReference type="SUPFAM" id="SSF46894">
    <property type="entry name" value="C-terminal effector domain of the bipartite response regulators"/>
    <property type="match status" value="1"/>
</dbReference>
<keyword evidence="3" id="KW-0805">Transcription regulation</keyword>
<feature type="domain" description="Response regulatory" evidence="8">
    <location>
        <begin position="8"/>
        <end position="122"/>
    </location>
</feature>
<dbReference type="PROSITE" id="PS50110">
    <property type="entry name" value="RESPONSE_REGULATORY"/>
    <property type="match status" value="1"/>
</dbReference>
<dbReference type="PROSITE" id="PS00622">
    <property type="entry name" value="HTH_LUXR_1"/>
    <property type="match status" value="1"/>
</dbReference>
<proteinExistence type="predicted"/>
<dbReference type="PROSITE" id="PS50043">
    <property type="entry name" value="HTH_LUXR_2"/>
    <property type="match status" value="1"/>
</dbReference>
<dbReference type="Gene3D" id="3.40.50.2300">
    <property type="match status" value="1"/>
</dbReference>
<dbReference type="SUPFAM" id="SSF52172">
    <property type="entry name" value="CheY-like"/>
    <property type="match status" value="1"/>
</dbReference>
<dbReference type="Gene3D" id="1.10.10.10">
    <property type="entry name" value="Winged helix-like DNA-binding domain superfamily/Winged helix DNA-binding domain"/>
    <property type="match status" value="1"/>
</dbReference>
<gene>
    <name evidence="9" type="ORF">QJ522_18765</name>
</gene>
<dbReference type="InterPro" id="IPR036388">
    <property type="entry name" value="WH-like_DNA-bd_sf"/>
</dbReference>
<dbReference type="InterPro" id="IPR011006">
    <property type="entry name" value="CheY-like_superfamily"/>
</dbReference>
<dbReference type="GO" id="GO:0003677">
    <property type="term" value="F:DNA binding"/>
    <property type="evidence" value="ECO:0007669"/>
    <property type="project" value="UniProtKB-KW"/>
</dbReference>
<dbReference type="RefSeq" id="WP_349246520.1">
    <property type="nucleotide sequence ID" value="NZ_JASCXX010000028.1"/>
</dbReference>
<keyword evidence="1 6" id="KW-0597">Phosphoprotein</keyword>
<comment type="caution">
    <text evidence="9">The sequence shown here is derived from an EMBL/GenBank/DDBJ whole genome shotgun (WGS) entry which is preliminary data.</text>
</comment>
<feature type="modified residue" description="4-aspartylphosphate" evidence="6">
    <location>
        <position position="57"/>
    </location>
</feature>
<dbReference type="InterPro" id="IPR001789">
    <property type="entry name" value="Sig_transdc_resp-reg_receiver"/>
</dbReference>
<dbReference type="GO" id="GO:0000160">
    <property type="term" value="P:phosphorelay signal transduction system"/>
    <property type="evidence" value="ECO:0007669"/>
    <property type="project" value="UniProtKB-KW"/>
</dbReference>
<dbReference type="InterPro" id="IPR000792">
    <property type="entry name" value="Tscrpt_reg_LuxR_C"/>
</dbReference>
<evidence type="ECO:0000256" key="5">
    <source>
        <dbReference type="ARBA" id="ARBA00023163"/>
    </source>
</evidence>
<keyword evidence="4" id="KW-0238">DNA-binding</keyword>
<dbReference type="SMART" id="SM00421">
    <property type="entry name" value="HTH_LUXR"/>
    <property type="match status" value="1"/>
</dbReference>
<evidence type="ECO:0000313" key="10">
    <source>
        <dbReference type="Proteomes" id="UP001431776"/>
    </source>
</evidence>
<reference evidence="9" key="1">
    <citation type="submission" date="2023-05" db="EMBL/GenBank/DDBJ databases">
        <title>Anaerotaeda fermentans gen. nov., sp. nov., a novel anaerobic planctomycete of the new family within the order Sedimentisphaerales isolated from Taman Peninsula, Russia.</title>
        <authorList>
            <person name="Khomyakova M.A."/>
            <person name="Merkel A.Y."/>
            <person name="Slobodkin A.I."/>
        </authorList>
    </citation>
    <scope>NUCLEOTIDE SEQUENCE</scope>
    <source>
        <strain evidence="9">M17dextr</strain>
    </source>
</reference>
<feature type="domain" description="HTH luxR-type" evidence="7">
    <location>
        <begin position="129"/>
        <end position="194"/>
    </location>
</feature>
<accession>A0AAW6U6D2</accession>
<dbReference type="Pfam" id="PF00072">
    <property type="entry name" value="Response_reg"/>
    <property type="match status" value="1"/>
</dbReference>
<evidence type="ECO:0000259" key="7">
    <source>
        <dbReference type="PROSITE" id="PS50043"/>
    </source>
</evidence>
<evidence type="ECO:0000256" key="2">
    <source>
        <dbReference type="ARBA" id="ARBA00023012"/>
    </source>
</evidence>
<dbReference type="AlphaFoldDB" id="A0AAW6U6D2"/>
<organism evidence="9 10">
    <name type="scientific">Anaerobaca lacustris</name>
    <dbReference type="NCBI Taxonomy" id="3044600"/>
    <lineage>
        <taxon>Bacteria</taxon>
        <taxon>Pseudomonadati</taxon>
        <taxon>Planctomycetota</taxon>
        <taxon>Phycisphaerae</taxon>
        <taxon>Sedimentisphaerales</taxon>
        <taxon>Anaerobacaceae</taxon>
        <taxon>Anaerobaca</taxon>
    </lineage>
</organism>
<evidence type="ECO:0000256" key="4">
    <source>
        <dbReference type="ARBA" id="ARBA00023125"/>
    </source>
</evidence>